<name>A0A5P9QC97_9MICO</name>
<evidence type="ECO:0000313" key="2">
    <source>
        <dbReference type="EMBL" id="QFU99078.1"/>
    </source>
</evidence>
<dbReference type="Proteomes" id="UP000326702">
    <property type="component" value="Chromosome"/>
</dbReference>
<protein>
    <recommendedName>
        <fullName evidence="1">DUF4422 domain-containing protein</fullName>
    </recommendedName>
</protein>
<dbReference type="Pfam" id="PF14393">
    <property type="entry name" value="DUF4422"/>
    <property type="match status" value="1"/>
</dbReference>
<gene>
    <name evidence="2" type="ORF">KDY119_02604</name>
</gene>
<evidence type="ECO:0000259" key="1">
    <source>
        <dbReference type="Pfam" id="PF14393"/>
    </source>
</evidence>
<dbReference type="AlphaFoldDB" id="A0A5P9QC97"/>
<dbReference type="KEGG" id="lxl:KDY119_02604"/>
<accession>A0A5P9QC97</accession>
<organism evidence="2 3">
    <name type="scientific">Luteimicrobium xylanilyticum</name>
    <dbReference type="NCBI Taxonomy" id="1133546"/>
    <lineage>
        <taxon>Bacteria</taxon>
        <taxon>Bacillati</taxon>
        <taxon>Actinomycetota</taxon>
        <taxon>Actinomycetes</taxon>
        <taxon>Micrococcales</taxon>
        <taxon>Luteimicrobium</taxon>
    </lineage>
</organism>
<proteinExistence type="predicted"/>
<reference evidence="2 3" key="1">
    <citation type="submission" date="2019-10" db="EMBL/GenBank/DDBJ databases">
        <title>Genome sequence of Luteimicrobium xylanilyticum HY-24.</title>
        <authorList>
            <person name="Kim D.Y."/>
            <person name="Park H.-Y."/>
        </authorList>
    </citation>
    <scope>NUCLEOTIDE SEQUENCE [LARGE SCALE GENOMIC DNA]</scope>
    <source>
        <strain evidence="2 3">HY-24</strain>
    </source>
</reference>
<dbReference type="InterPro" id="IPR025536">
    <property type="entry name" value="DUF4422"/>
</dbReference>
<evidence type="ECO:0000313" key="3">
    <source>
        <dbReference type="Proteomes" id="UP000326702"/>
    </source>
</evidence>
<feature type="domain" description="DUF4422" evidence="1">
    <location>
        <begin position="6"/>
        <end position="194"/>
    </location>
</feature>
<sequence>MLDTTQPVYQDDTLENIANKNANFCELTAQYWVWRNVEARYKGMVHYRRFLKAPGTGRVIGREEIANALSDVDLLIPYRWEVAGEGIATIPKTVMNQYGRAHAAGDLLETFAIVEELFPDYRNAFLKVMRDSKFFLANMYIGRQEVFDDYSEWLFAILDKFAASCDLREYGTAYQSRVYGFLSERLFTVWLEKNTTVRYRRLGMLRPDKVVESTP</sequence>
<dbReference type="EMBL" id="CP045529">
    <property type="protein sequence ID" value="QFU99078.1"/>
    <property type="molecule type" value="Genomic_DNA"/>
</dbReference>
<keyword evidence="3" id="KW-1185">Reference proteome</keyword>